<dbReference type="InterPro" id="IPR043504">
    <property type="entry name" value="Peptidase_S1_PA_chymotrypsin"/>
</dbReference>
<evidence type="ECO:0000313" key="2">
    <source>
        <dbReference type="Proteomes" id="UP000095059"/>
    </source>
</evidence>
<accession>A0ABX3ASA3</accession>
<proteinExistence type="predicted"/>
<comment type="caution">
    <text evidence="1">The sequence shown here is derived from an EMBL/GenBank/DDBJ whole genome shotgun (WGS) entry which is preliminary data.</text>
</comment>
<dbReference type="SUPFAM" id="SSF50494">
    <property type="entry name" value="Trypsin-like serine proteases"/>
    <property type="match status" value="1"/>
</dbReference>
<dbReference type="InterPro" id="IPR009003">
    <property type="entry name" value="Peptidase_S1_PA"/>
</dbReference>
<dbReference type="EMBL" id="AJYJ02000124">
    <property type="protein sequence ID" value="OEF10697.1"/>
    <property type="molecule type" value="Genomic_DNA"/>
</dbReference>
<evidence type="ECO:0008006" key="3">
    <source>
        <dbReference type="Google" id="ProtNLM"/>
    </source>
</evidence>
<name>A0ABX3ASA3_ALILO</name>
<gene>
    <name evidence="1" type="ORF">A1Q5_12700</name>
</gene>
<dbReference type="Gene3D" id="2.40.10.10">
    <property type="entry name" value="Trypsin-like serine proteases"/>
    <property type="match status" value="2"/>
</dbReference>
<evidence type="ECO:0000313" key="1">
    <source>
        <dbReference type="EMBL" id="OEF10697.1"/>
    </source>
</evidence>
<dbReference type="RefSeq" id="WP_017022268.1">
    <property type="nucleotide sequence ID" value="NZ_AJYJ02000124.1"/>
</dbReference>
<reference evidence="1 2" key="1">
    <citation type="journal article" date="2012" name="Science">
        <title>Ecological populations of bacteria act as socially cohesive units of antibiotic production and resistance.</title>
        <authorList>
            <person name="Cordero O.X."/>
            <person name="Wildschutte H."/>
            <person name="Kirkup B."/>
            <person name="Proehl S."/>
            <person name="Ngo L."/>
            <person name="Hussain F."/>
            <person name="Le Roux F."/>
            <person name="Mincer T."/>
            <person name="Polz M.F."/>
        </authorList>
    </citation>
    <scope>NUCLEOTIDE SEQUENCE [LARGE SCALE GENOMIC DNA]</scope>
    <source>
        <strain evidence="1 2">5S-186</strain>
    </source>
</reference>
<keyword evidence="2" id="KW-1185">Reference proteome</keyword>
<organism evidence="1 2">
    <name type="scientific">Aliivibrio logei 5S-186</name>
    <dbReference type="NCBI Taxonomy" id="626086"/>
    <lineage>
        <taxon>Bacteria</taxon>
        <taxon>Pseudomonadati</taxon>
        <taxon>Pseudomonadota</taxon>
        <taxon>Gammaproteobacteria</taxon>
        <taxon>Vibrionales</taxon>
        <taxon>Vibrionaceae</taxon>
        <taxon>Aliivibrio</taxon>
    </lineage>
</organism>
<sequence length="231" mass="25417">MEIVVSDYLRPLVAWKKDGDKNYYPSGRFAGSCLFIDNEGTAITCSHIIEGLAEDEVLFSLDDESNSNLPVAIVWQHPTDDFAIIKLPVKGNKFCNLRHSRTILGLDVMSYGFLNGGLVGGEIKIDYRFMKGYVSRVDSTAELLRSQGVLETSYPSLSGFSGTAVFCKNGHELDLIGMLFNNSESTVEVFSFKEVAESGSVEFSESVNRIVELGVAHTTDTIVAYLKESQS</sequence>
<dbReference type="Proteomes" id="UP000095059">
    <property type="component" value="Unassembled WGS sequence"/>
</dbReference>
<dbReference type="Pfam" id="PF13365">
    <property type="entry name" value="Trypsin_2"/>
    <property type="match status" value="1"/>
</dbReference>
<protein>
    <recommendedName>
        <fullName evidence="3">Trypsin</fullName>
    </recommendedName>
</protein>